<evidence type="ECO:0000256" key="3">
    <source>
        <dbReference type="ARBA" id="ARBA00022763"/>
    </source>
</evidence>
<keyword evidence="3" id="KW-0227">DNA damage</keyword>
<dbReference type="GO" id="GO:0008233">
    <property type="term" value="F:peptidase activity"/>
    <property type="evidence" value="ECO:0007669"/>
    <property type="project" value="UniProtKB-KW"/>
</dbReference>
<dbReference type="PANTHER" id="PTHR13604">
    <property type="entry name" value="DC12-RELATED"/>
    <property type="match status" value="1"/>
</dbReference>
<dbReference type="SUPFAM" id="SSF143081">
    <property type="entry name" value="BB1717-like"/>
    <property type="match status" value="1"/>
</dbReference>
<dbReference type="InterPro" id="IPR003738">
    <property type="entry name" value="SRAP"/>
</dbReference>
<protein>
    <recommendedName>
        <fullName evidence="8">Abasic site processing protein</fullName>
        <ecNumber evidence="8">3.4.-.-</ecNumber>
    </recommendedName>
</protein>
<evidence type="ECO:0000256" key="2">
    <source>
        <dbReference type="ARBA" id="ARBA00022670"/>
    </source>
</evidence>
<dbReference type="EC" id="3.4.-.-" evidence="8"/>
<evidence type="ECO:0000256" key="6">
    <source>
        <dbReference type="ARBA" id="ARBA00023125"/>
    </source>
</evidence>
<gene>
    <name evidence="9" type="ORF">IDM48_05760</name>
</gene>
<keyword evidence="7" id="KW-0456">Lyase</keyword>
<dbReference type="Gene3D" id="3.90.1680.10">
    <property type="entry name" value="SOS response associated peptidase-like"/>
    <property type="match status" value="1"/>
</dbReference>
<dbReference type="GO" id="GO:0003697">
    <property type="term" value="F:single-stranded DNA binding"/>
    <property type="evidence" value="ECO:0007669"/>
    <property type="project" value="InterPro"/>
</dbReference>
<comment type="similarity">
    <text evidence="1 8">Belongs to the SOS response-associated peptidase family.</text>
</comment>
<keyword evidence="5" id="KW-0190">Covalent protein-DNA linkage</keyword>
<dbReference type="AlphaFoldDB" id="A0A7H2BMI5"/>
<dbReference type="KEGG" id="rama:IDM48_05760"/>
<evidence type="ECO:0000256" key="8">
    <source>
        <dbReference type="RuleBase" id="RU364100"/>
    </source>
</evidence>
<sequence>MCGRYVLEFDHDLYVGGRKVGTDIYNFNVAPTTTVPILIDRINPESIDQESGTLDSGSDTSNINRELHAARWGLLPSWAKDASFSSRAFNARSETVFEKPTFRNAAVNGHCAIPVTGYYEWKTQETAAGKKQKSPYFIHRNDGKPIYFAGLYEWWKITKAESENPRSPYTGQEGQWLLSCSIITMDSPDEFAIAELSAEGLDDAPAMQLSQLHDRLPVPLHFDGSENDALTQWLRSGRIAGEMNIPSAGMLTVSARESLHDIMTNAYRQTTQWTMHPVSNAVGNVRNNGPELIEPVEDLLSGMH</sequence>
<keyword evidence="4 8" id="KW-0378">Hydrolase</keyword>
<keyword evidence="10" id="KW-1185">Reference proteome</keyword>
<dbReference type="PANTHER" id="PTHR13604:SF0">
    <property type="entry name" value="ABASIC SITE PROCESSING PROTEIN HMCES"/>
    <property type="match status" value="1"/>
</dbReference>
<evidence type="ECO:0000256" key="1">
    <source>
        <dbReference type="ARBA" id="ARBA00008136"/>
    </source>
</evidence>
<dbReference type="GO" id="GO:0016829">
    <property type="term" value="F:lyase activity"/>
    <property type="evidence" value="ECO:0007669"/>
    <property type="project" value="UniProtKB-KW"/>
</dbReference>
<proteinExistence type="inferred from homology"/>
<keyword evidence="6" id="KW-0238">DNA-binding</keyword>
<name>A0A7H2BMI5_9MICC</name>
<dbReference type="EMBL" id="CP061538">
    <property type="protein sequence ID" value="QNV40881.1"/>
    <property type="molecule type" value="Genomic_DNA"/>
</dbReference>
<organism evidence="9 10">
    <name type="scientific">Rothia amarae</name>
    <dbReference type="NCBI Taxonomy" id="169480"/>
    <lineage>
        <taxon>Bacteria</taxon>
        <taxon>Bacillati</taxon>
        <taxon>Actinomycetota</taxon>
        <taxon>Actinomycetes</taxon>
        <taxon>Micrococcales</taxon>
        <taxon>Micrococcaceae</taxon>
        <taxon>Rothia</taxon>
    </lineage>
</organism>
<evidence type="ECO:0000256" key="5">
    <source>
        <dbReference type="ARBA" id="ARBA00023124"/>
    </source>
</evidence>
<dbReference type="RefSeq" id="WP_190618529.1">
    <property type="nucleotide sequence ID" value="NZ_CP061538.1"/>
</dbReference>
<evidence type="ECO:0000256" key="4">
    <source>
        <dbReference type="ARBA" id="ARBA00022801"/>
    </source>
</evidence>
<evidence type="ECO:0000313" key="9">
    <source>
        <dbReference type="EMBL" id="QNV40881.1"/>
    </source>
</evidence>
<accession>A0A7H2BMI5</accession>
<dbReference type="GO" id="GO:0106300">
    <property type="term" value="P:protein-DNA covalent cross-linking repair"/>
    <property type="evidence" value="ECO:0007669"/>
    <property type="project" value="InterPro"/>
</dbReference>
<reference evidence="9 10" key="1">
    <citation type="submission" date="2020-09" db="EMBL/GenBank/DDBJ databases">
        <title>Investigation of environmental microbe.</title>
        <authorList>
            <person name="Ou Y."/>
            <person name="Kang Q."/>
        </authorList>
    </citation>
    <scope>NUCLEOTIDE SEQUENCE [LARGE SCALE GENOMIC DNA]</scope>
    <source>
        <strain evidence="9 10">KJZ-9</strain>
    </source>
</reference>
<dbReference type="Proteomes" id="UP000516421">
    <property type="component" value="Chromosome"/>
</dbReference>
<dbReference type="Pfam" id="PF02586">
    <property type="entry name" value="SRAP"/>
    <property type="match status" value="1"/>
</dbReference>
<evidence type="ECO:0000256" key="7">
    <source>
        <dbReference type="ARBA" id="ARBA00023239"/>
    </source>
</evidence>
<dbReference type="GO" id="GO:0006508">
    <property type="term" value="P:proteolysis"/>
    <property type="evidence" value="ECO:0007669"/>
    <property type="project" value="UniProtKB-KW"/>
</dbReference>
<keyword evidence="2 8" id="KW-0645">Protease</keyword>
<dbReference type="InterPro" id="IPR036590">
    <property type="entry name" value="SRAP-like"/>
</dbReference>
<evidence type="ECO:0000313" key="10">
    <source>
        <dbReference type="Proteomes" id="UP000516421"/>
    </source>
</evidence>